<dbReference type="AlphaFoldDB" id="A0A218WWC2"/>
<protein>
    <submittedName>
        <fullName evidence="1">Uncharacterized protein</fullName>
    </submittedName>
</protein>
<dbReference type="Proteomes" id="UP000197138">
    <property type="component" value="Unassembled WGS sequence"/>
</dbReference>
<name>A0A218WWC2_PUNGR</name>
<accession>A0A218WWC2</accession>
<evidence type="ECO:0000313" key="2">
    <source>
        <dbReference type="Proteomes" id="UP000197138"/>
    </source>
</evidence>
<comment type="caution">
    <text evidence="1">The sequence shown here is derived from an EMBL/GenBank/DDBJ whole genome shotgun (WGS) entry which is preliminary data.</text>
</comment>
<gene>
    <name evidence="1" type="ORF">CDL15_Pgr021191</name>
</gene>
<proteinExistence type="predicted"/>
<sequence>MWTLVGARIARFWIARLGSVHLPVGTRDEHARKKESPLIILRPEGRGRISYPGSRGMEYLVVVKVMVCAEPESPCSGVHVTCGPISRTPFRYFGLLGLHVLLFTALIKLRSARTF</sequence>
<dbReference type="EMBL" id="MTKT01002980">
    <property type="protein sequence ID" value="OWM76799.1"/>
    <property type="molecule type" value="Genomic_DNA"/>
</dbReference>
<evidence type="ECO:0000313" key="1">
    <source>
        <dbReference type="EMBL" id="OWM76799.1"/>
    </source>
</evidence>
<reference evidence="2" key="1">
    <citation type="journal article" date="2017" name="Plant J.">
        <title>The pomegranate (Punica granatum L.) genome and the genomics of punicalagin biosynthesis.</title>
        <authorList>
            <person name="Qin G."/>
            <person name="Xu C."/>
            <person name="Ming R."/>
            <person name="Tang H."/>
            <person name="Guyot R."/>
            <person name="Kramer E.M."/>
            <person name="Hu Y."/>
            <person name="Yi X."/>
            <person name="Qi Y."/>
            <person name="Xu X."/>
            <person name="Gao Z."/>
            <person name="Pan H."/>
            <person name="Jian J."/>
            <person name="Tian Y."/>
            <person name="Yue Z."/>
            <person name="Xu Y."/>
        </authorList>
    </citation>
    <scope>NUCLEOTIDE SEQUENCE [LARGE SCALE GENOMIC DNA]</scope>
    <source>
        <strain evidence="2">cv. Dabenzi</strain>
    </source>
</reference>
<organism evidence="1 2">
    <name type="scientific">Punica granatum</name>
    <name type="common">Pomegranate</name>
    <dbReference type="NCBI Taxonomy" id="22663"/>
    <lineage>
        <taxon>Eukaryota</taxon>
        <taxon>Viridiplantae</taxon>
        <taxon>Streptophyta</taxon>
        <taxon>Embryophyta</taxon>
        <taxon>Tracheophyta</taxon>
        <taxon>Spermatophyta</taxon>
        <taxon>Magnoliopsida</taxon>
        <taxon>eudicotyledons</taxon>
        <taxon>Gunneridae</taxon>
        <taxon>Pentapetalae</taxon>
        <taxon>rosids</taxon>
        <taxon>malvids</taxon>
        <taxon>Myrtales</taxon>
        <taxon>Lythraceae</taxon>
        <taxon>Punica</taxon>
    </lineage>
</organism>